<comment type="caution">
    <text evidence="1">The sequence shown here is derived from an EMBL/GenBank/DDBJ whole genome shotgun (WGS) entry which is preliminary data.</text>
</comment>
<dbReference type="EMBL" id="JAADJZ010000034">
    <property type="protein sequence ID" value="KAF2865375.1"/>
    <property type="molecule type" value="Genomic_DNA"/>
</dbReference>
<name>A0A7C8M274_9PLEO</name>
<evidence type="ECO:0000313" key="2">
    <source>
        <dbReference type="Proteomes" id="UP000481861"/>
    </source>
</evidence>
<accession>A0A7C8M274</accession>
<sequence>MSPGLCYVIVDAWGQSPHLRLHQIPQVSYLLSIPDLSGLYAAVIRCFPRLPASNITHVYGIKRTADPRYRKSCPSGVSSGGMLGVTTRSYRSEVIWVTAGTFDLAMTTNIGTIRNLCMWRSSFRVADQTLRPDWDSLIFPLDPTIMLLASMLGRLTASTFQTG</sequence>
<organism evidence="1 2">
    <name type="scientific">Massariosphaeria phaeospora</name>
    <dbReference type="NCBI Taxonomy" id="100035"/>
    <lineage>
        <taxon>Eukaryota</taxon>
        <taxon>Fungi</taxon>
        <taxon>Dikarya</taxon>
        <taxon>Ascomycota</taxon>
        <taxon>Pezizomycotina</taxon>
        <taxon>Dothideomycetes</taxon>
        <taxon>Pleosporomycetidae</taxon>
        <taxon>Pleosporales</taxon>
        <taxon>Pleosporales incertae sedis</taxon>
        <taxon>Massariosphaeria</taxon>
    </lineage>
</organism>
<dbReference type="AlphaFoldDB" id="A0A7C8M274"/>
<gene>
    <name evidence="1" type="ORF">BDV95DRAFT_258203</name>
</gene>
<evidence type="ECO:0000313" key="1">
    <source>
        <dbReference type="EMBL" id="KAF2865375.1"/>
    </source>
</evidence>
<reference evidence="1 2" key="1">
    <citation type="submission" date="2020-01" db="EMBL/GenBank/DDBJ databases">
        <authorList>
            <consortium name="DOE Joint Genome Institute"/>
            <person name="Haridas S."/>
            <person name="Albert R."/>
            <person name="Binder M."/>
            <person name="Bloem J."/>
            <person name="Labutti K."/>
            <person name="Salamov A."/>
            <person name="Andreopoulos B."/>
            <person name="Baker S.E."/>
            <person name="Barry K."/>
            <person name="Bills G."/>
            <person name="Bluhm B.H."/>
            <person name="Cannon C."/>
            <person name="Castanera R."/>
            <person name="Culley D.E."/>
            <person name="Daum C."/>
            <person name="Ezra D."/>
            <person name="Gonzalez J.B."/>
            <person name="Henrissat B."/>
            <person name="Kuo A."/>
            <person name="Liang C."/>
            <person name="Lipzen A."/>
            <person name="Lutzoni F."/>
            <person name="Magnuson J."/>
            <person name="Mondo S."/>
            <person name="Nolan M."/>
            <person name="Ohm R."/>
            <person name="Pangilinan J."/>
            <person name="Park H.-J.H."/>
            <person name="Ramirez L."/>
            <person name="Alfaro M."/>
            <person name="Sun H."/>
            <person name="Tritt A."/>
            <person name="Yoshinaga Y."/>
            <person name="Zwiers L.-H.L."/>
            <person name="Turgeon B.G."/>
            <person name="Goodwin S.B."/>
            <person name="Spatafora J.W."/>
            <person name="Crous P.W."/>
            <person name="Grigoriev I.V."/>
        </authorList>
    </citation>
    <scope>NUCLEOTIDE SEQUENCE [LARGE SCALE GENOMIC DNA]</scope>
    <source>
        <strain evidence="1 2">CBS 611.86</strain>
    </source>
</reference>
<keyword evidence="2" id="KW-1185">Reference proteome</keyword>
<proteinExistence type="predicted"/>
<dbReference type="Proteomes" id="UP000481861">
    <property type="component" value="Unassembled WGS sequence"/>
</dbReference>
<protein>
    <submittedName>
        <fullName evidence="1">Uncharacterized protein</fullName>
    </submittedName>
</protein>